<gene>
    <name evidence="5" type="ORF">GLYMA_12G140500</name>
</gene>
<name>A0A0R0HI02_SOYBN</name>
<dbReference type="SMART" id="SM00108">
    <property type="entry name" value="B_lectin"/>
    <property type="match status" value="1"/>
</dbReference>
<sequence>MIEEHGERTLCNHPIVLKDDVEKFALDWNYRSNEPENFDKSTSSDITWSISDGKTLESTTGVIELGFFIPGNSNKRYLGIWYKNIPTDRVVWVANGANPINDSSAIKKQAQNPVAELLDNGNFVVRNEEETDPDAYVWQSFDYPSDTLLTGMKLGWDLRTGMEQKITSWRSPDNPSPGDFSWDLMLYNYPEFYLMNGTQKFYRIGPWNELHFSGVSNQNSNWLYELKHVSNKDDMFYSYTLKNNSEPITDSRVCQCLKGFNPKSPQESSQGCVRNKPLTCKDNYKDGLCRPENTRYYTNLAG</sequence>
<dbReference type="AlphaFoldDB" id="A0A0R0HI02"/>
<evidence type="ECO:0000256" key="2">
    <source>
        <dbReference type="ARBA" id="ARBA00023157"/>
    </source>
</evidence>
<dbReference type="Gene3D" id="2.90.10.10">
    <property type="entry name" value="Bulb-type lectin domain"/>
    <property type="match status" value="1"/>
</dbReference>
<keyword evidence="3" id="KW-0325">Glycoprotein</keyword>
<reference evidence="5 6" key="1">
    <citation type="journal article" date="2010" name="Nature">
        <title>Genome sequence of the palaeopolyploid soybean.</title>
        <authorList>
            <person name="Schmutz J."/>
            <person name="Cannon S.B."/>
            <person name="Schlueter J."/>
            <person name="Ma J."/>
            <person name="Mitros T."/>
            <person name="Nelson W."/>
            <person name="Hyten D.L."/>
            <person name="Song Q."/>
            <person name="Thelen J.J."/>
            <person name="Cheng J."/>
            <person name="Xu D."/>
            <person name="Hellsten U."/>
            <person name="May G.D."/>
            <person name="Yu Y."/>
            <person name="Sakurai T."/>
            <person name="Umezawa T."/>
            <person name="Bhattacharyya M.K."/>
            <person name="Sandhu D."/>
            <person name="Valliyodan B."/>
            <person name="Lindquist E."/>
            <person name="Peto M."/>
            <person name="Grant D."/>
            <person name="Shu S."/>
            <person name="Goodstein D."/>
            <person name="Barry K."/>
            <person name="Futrell-Griggs M."/>
            <person name="Abernathy B."/>
            <person name="Du J."/>
            <person name="Tian Z."/>
            <person name="Zhu L."/>
            <person name="Gill N."/>
            <person name="Joshi T."/>
            <person name="Libault M."/>
            <person name="Sethuraman A."/>
            <person name="Zhang X.-C."/>
            <person name="Shinozaki K."/>
            <person name="Nguyen H.T."/>
            <person name="Wing R.A."/>
            <person name="Cregan P."/>
            <person name="Specht J."/>
            <person name="Grimwood J."/>
            <person name="Rokhsar D."/>
            <person name="Stacey G."/>
            <person name="Shoemaker R.C."/>
            <person name="Jackson S.A."/>
        </authorList>
    </citation>
    <scope>NUCLEOTIDE SEQUENCE</scope>
    <source>
        <strain evidence="6">cv. Williams 82</strain>
        <tissue evidence="5">Callus</tissue>
    </source>
</reference>
<dbReference type="Proteomes" id="UP000008827">
    <property type="component" value="Chromosome 12"/>
</dbReference>
<dbReference type="PROSITE" id="PS50927">
    <property type="entry name" value="BULB_LECTIN"/>
    <property type="match status" value="1"/>
</dbReference>
<keyword evidence="7" id="KW-1185">Reference proteome</keyword>
<evidence type="ECO:0000313" key="7">
    <source>
        <dbReference type="Proteomes" id="UP000008827"/>
    </source>
</evidence>
<evidence type="ECO:0000256" key="3">
    <source>
        <dbReference type="ARBA" id="ARBA00023180"/>
    </source>
</evidence>
<dbReference type="Pfam" id="PF01453">
    <property type="entry name" value="B_lectin"/>
    <property type="match status" value="1"/>
</dbReference>
<dbReference type="InParanoid" id="A0A0R0HI02"/>
<feature type="domain" description="Bulb-type lectin" evidence="4">
    <location>
        <begin position="41"/>
        <end position="182"/>
    </location>
</feature>
<dbReference type="SUPFAM" id="SSF51110">
    <property type="entry name" value="alpha-D-mannose-specific plant lectins"/>
    <property type="match status" value="1"/>
</dbReference>
<dbReference type="PANTHER" id="PTHR32444">
    <property type="entry name" value="BULB-TYPE LECTIN DOMAIN-CONTAINING PROTEIN"/>
    <property type="match status" value="1"/>
</dbReference>
<dbReference type="EMBL" id="CM000845">
    <property type="protein sequence ID" value="KRH25940.1"/>
    <property type="molecule type" value="Genomic_DNA"/>
</dbReference>
<dbReference type="SMR" id="A0A0R0HI02"/>
<reference evidence="5" key="3">
    <citation type="submission" date="2018-07" db="EMBL/GenBank/DDBJ databases">
        <title>WGS assembly of Glycine max.</title>
        <authorList>
            <person name="Schmutz J."/>
            <person name="Cannon S."/>
            <person name="Schlueter J."/>
            <person name="Ma J."/>
            <person name="Mitros T."/>
            <person name="Nelson W."/>
            <person name="Hyten D."/>
            <person name="Song Q."/>
            <person name="Thelen J."/>
            <person name="Cheng J."/>
            <person name="Xu D."/>
            <person name="Hellsten U."/>
            <person name="May G."/>
            <person name="Yu Y."/>
            <person name="Sakurai T."/>
            <person name="Umezawa T."/>
            <person name="Bhattacharyya M."/>
            <person name="Sandhu D."/>
            <person name="Valliyodan B."/>
            <person name="Lindquist E."/>
            <person name="Peto M."/>
            <person name="Grant D."/>
            <person name="Shu S."/>
            <person name="Goodstein D."/>
            <person name="Barry K."/>
            <person name="Futrell-Griggs M."/>
            <person name="Abernathy B."/>
            <person name="Du J."/>
            <person name="Tian Z."/>
            <person name="Zhu L."/>
            <person name="Gill N."/>
            <person name="Joshi T."/>
            <person name="Libault M."/>
            <person name="Sethuraman A."/>
            <person name="Zhang X."/>
            <person name="Shinozaki K."/>
            <person name="Nguyen H."/>
            <person name="Wing R."/>
            <person name="Cregan P."/>
            <person name="Specht J."/>
            <person name="Grimwood J."/>
            <person name="Rokhsar D."/>
            <person name="Stacey G."/>
            <person name="Shoemaker R."/>
            <person name="Jackson S."/>
        </authorList>
    </citation>
    <scope>NUCLEOTIDE SEQUENCE</scope>
    <source>
        <tissue evidence="5">Callus</tissue>
    </source>
</reference>
<dbReference type="EnsemblPlants" id="KRH25940">
    <property type="protein sequence ID" value="KRH25940"/>
    <property type="gene ID" value="GLYMA_12G140500"/>
</dbReference>
<dbReference type="InterPro" id="IPR036426">
    <property type="entry name" value="Bulb-type_lectin_dom_sf"/>
</dbReference>
<keyword evidence="1" id="KW-0732">Signal</keyword>
<accession>A0A0R0HI02</accession>
<evidence type="ECO:0000256" key="1">
    <source>
        <dbReference type="ARBA" id="ARBA00022729"/>
    </source>
</evidence>
<dbReference type="Gramene" id="KRH25940">
    <property type="protein sequence ID" value="KRH25940"/>
    <property type="gene ID" value="GLYMA_12G140500"/>
</dbReference>
<proteinExistence type="predicted"/>
<dbReference type="CDD" id="cd00028">
    <property type="entry name" value="B_lectin"/>
    <property type="match status" value="1"/>
</dbReference>
<protein>
    <recommendedName>
        <fullName evidence="4">Bulb-type lectin domain-containing protein</fullName>
    </recommendedName>
</protein>
<evidence type="ECO:0000313" key="5">
    <source>
        <dbReference type="EMBL" id="KRH25940.1"/>
    </source>
</evidence>
<organism evidence="5">
    <name type="scientific">Glycine max</name>
    <name type="common">Soybean</name>
    <name type="synonym">Glycine hispida</name>
    <dbReference type="NCBI Taxonomy" id="3847"/>
    <lineage>
        <taxon>Eukaryota</taxon>
        <taxon>Viridiplantae</taxon>
        <taxon>Streptophyta</taxon>
        <taxon>Embryophyta</taxon>
        <taxon>Tracheophyta</taxon>
        <taxon>Spermatophyta</taxon>
        <taxon>Magnoliopsida</taxon>
        <taxon>eudicotyledons</taxon>
        <taxon>Gunneridae</taxon>
        <taxon>Pentapetalae</taxon>
        <taxon>rosids</taxon>
        <taxon>fabids</taxon>
        <taxon>Fabales</taxon>
        <taxon>Fabaceae</taxon>
        <taxon>Papilionoideae</taxon>
        <taxon>50 kb inversion clade</taxon>
        <taxon>NPAAA clade</taxon>
        <taxon>indigoferoid/millettioid clade</taxon>
        <taxon>Phaseoleae</taxon>
        <taxon>Glycine</taxon>
        <taxon>Glycine subgen. Soja</taxon>
    </lineage>
</organism>
<dbReference type="InterPro" id="IPR001480">
    <property type="entry name" value="Bulb-type_lectin_dom"/>
</dbReference>
<evidence type="ECO:0000259" key="4">
    <source>
        <dbReference type="PROSITE" id="PS50927"/>
    </source>
</evidence>
<evidence type="ECO:0000313" key="6">
    <source>
        <dbReference type="EnsemblPlants" id="KRH25940"/>
    </source>
</evidence>
<dbReference type="PANTHER" id="PTHR32444:SF235">
    <property type="entry name" value="OS01G0783900 PROTEIN"/>
    <property type="match status" value="1"/>
</dbReference>
<keyword evidence="2" id="KW-1015">Disulfide bond</keyword>
<dbReference type="OMA" id="DITWSIS"/>
<reference evidence="6" key="2">
    <citation type="submission" date="2018-02" db="UniProtKB">
        <authorList>
            <consortium name="EnsemblPlants"/>
        </authorList>
    </citation>
    <scope>IDENTIFICATION</scope>
    <source>
        <strain evidence="6">Williams 82</strain>
    </source>
</reference>